<sequence>MNNNKNNSIKKISVAGLSISILLLLFFVVFGYVYCMCFAWYTSNIFDPSLELIFAIIPFYFSLVFLIILSFAQFVLLIIAAIKVTTTSHRILLILGIFIFILGLIGFALVYNTAKKDLPLNN</sequence>
<feature type="transmembrane region" description="Helical" evidence="1">
    <location>
        <begin position="91"/>
        <end position="111"/>
    </location>
</feature>
<dbReference type="KEGG" id="mob:NCTC10112_00488"/>
<dbReference type="AlphaFoldDB" id="A0A448ZXE4"/>
<evidence type="ECO:0000313" key="3">
    <source>
        <dbReference type="Proteomes" id="UP000290482"/>
    </source>
</evidence>
<name>A0A448ZXE4_METOS</name>
<keyword evidence="1" id="KW-0472">Membrane</keyword>
<dbReference type="EMBL" id="LR214940">
    <property type="protein sequence ID" value="VEU55901.1"/>
    <property type="molecule type" value="Genomic_DNA"/>
</dbReference>
<organism evidence="2 3">
    <name type="scientific">Metamycoplasma orale</name>
    <name type="common">Mycoplasma orale</name>
    <dbReference type="NCBI Taxonomy" id="2121"/>
    <lineage>
        <taxon>Bacteria</taxon>
        <taxon>Bacillati</taxon>
        <taxon>Mycoplasmatota</taxon>
        <taxon>Mycoplasmoidales</taxon>
        <taxon>Metamycoplasmataceae</taxon>
        <taxon>Metamycoplasma</taxon>
    </lineage>
</organism>
<feature type="transmembrane region" description="Helical" evidence="1">
    <location>
        <begin position="12"/>
        <end position="41"/>
    </location>
</feature>
<protein>
    <submittedName>
        <fullName evidence="2">Uncharacterized protein</fullName>
    </submittedName>
</protein>
<keyword evidence="1" id="KW-1133">Transmembrane helix</keyword>
<evidence type="ECO:0000256" key="1">
    <source>
        <dbReference type="SAM" id="Phobius"/>
    </source>
</evidence>
<gene>
    <name evidence="2" type="ORF">NCTC10112_00488</name>
</gene>
<proteinExistence type="predicted"/>
<dbReference type="RefSeq" id="WP_022936125.1">
    <property type="nucleotide sequence ID" value="NZ_LR214940.1"/>
</dbReference>
<reference evidence="2 3" key="1">
    <citation type="submission" date="2019-01" db="EMBL/GenBank/DDBJ databases">
        <authorList>
            <consortium name="Pathogen Informatics"/>
        </authorList>
    </citation>
    <scope>NUCLEOTIDE SEQUENCE [LARGE SCALE GENOMIC DNA]</scope>
    <source>
        <strain evidence="2 3">NCTC10112</strain>
    </source>
</reference>
<keyword evidence="3" id="KW-1185">Reference proteome</keyword>
<keyword evidence="1" id="KW-0812">Transmembrane</keyword>
<feature type="transmembrane region" description="Helical" evidence="1">
    <location>
        <begin position="53"/>
        <end position="79"/>
    </location>
</feature>
<dbReference type="Proteomes" id="UP000290482">
    <property type="component" value="Chromosome"/>
</dbReference>
<accession>A0A448ZXE4</accession>
<evidence type="ECO:0000313" key="2">
    <source>
        <dbReference type="EMBL" id="VEU55901.1"/>
    </source>
</evidence>